<sequence>MNFGLHFKRSFTPLIAKQYGVNFTKATASSLIYSQREGFNSSTKSNFEQPESFVKSQKLGRPMSPITIYKPQITSVLSISSRVTGAGLGVGIYGFAALYSFNLLDPTAFVSLVHSFPVLVGLAKAAIAYPVAFHSANGIRHLKPTPLQSIFDNQEYFRKKELNSDIKTGIFQYEHLQTPMDFETIVKIRTKQADKLVDLVCKADSIEEIKKTVKRLDRLSDMICSVVDMAEVIRHIHPSKKMAEAANAAHVALSNYLNRLNTHQKLYEALGKAVNNPAVQSLMSEQEKRVGALLTMDFENSGIHMPAETRKKFVELNDLVLELGQEFVTNSNPSVAYIEVENPYKALAGIPVKVIASISKKQKAIIPIGSNISYLILKKCENEETRKAVFIALNSGSKSQVECLDLMLKTRGELARLLSKKSYAELHLSDKMAKNPENVMKFLLSLSSKHKSRMEKDKLRLQDLKRSHTQDKLAVLQPWDRYFYAQYFSPNDMSVGGNEDPFHKAPQHEINDTLSRFFSVGNTFEGLSRLFSALYGVKFVPGTIHKGETWHPDVRKLEVIDEVKGKIGVVYCDVFSRDTAEVRKYENAAHFTVRCSRRIDQDENLNIDGVGDKENDILRNAAAEINVNEKEECKVYQMPIVVLVTSFYKSKHAPSLLSLSEVETLFHEMGHAMHSMLARSDFQHISGTRCAMDFVEVPSILTEFFAKDPLVLCSFAEDYETGEKLSPSVLSSYRKASNALESLENQHQIQLAILDQVYHAPENSELFIAGNKNFSSTDILRAVQNKVGVFPYTEGTAWQIQFSHLLTYGSSYYSYFWSRMWAQRLYQELFSKQITEQYGKKSLGNADKDFPSVDMIEILGKNGWRDSGQIVKTEILEVGGGRDPSIGNKLGLSKVLGNLNSDDFDLYK</sequence>
<dbReference type="InterPro" id="IPR045090">
    <property type="entry name" value="Pept_M3A_M3B"/>
</dbReference>
<dbReference type="Gene3D" id="3.40.390.10">
    <property type="entry name" value="Collagenase (Catalytic Domain)"/>
    <property type="match status" value="1"/>
</dbReference>
<comment type="similarity">
    <text evidence="4 18">Belongs to the peptidase M3 family.</text>
</comment>
<evidence type="ECO:0000256" key="18">
    <source>
        <dbReference type="RuleBase" id="RU003435"/>
    </source>
</evidence>
<dbReference type="InterPro" id="IPR001567">
    <property type="entry name" value="Pept_M3A_M3B_dom"/>
</dbReference>
<dbReference type="SUPFAM" id="SSF55486">
    <property type="entry name" value="Metalloproteases ('zincins'), catalytic domain"/>
    <property type="match status" value="1"/>
</dbReference>
<dbReference type="GO" id="GO:0016020">
    <property type="term" value="C:membrane"/>
    <property type="evidence" value="ECO:0007669"/>
    <property type="project" value="UniProtKB-SubCell"/>
</dbReference>
<keyword evidence="9 18" id="KW-0479">Metal-binding</keyword>
<comment type="catalytic activity">
    <reaction evidence="1">
        <text>Release of an N-terminal octapeptide as second stage of processing of some proteins imported into the mitochondrion.</text>
        <dbReference type="EC" id="3.4.24.59"/>
    </reaction>
</comment>
<feature type="domain" description="Peptidase M3A/M3B catalytic" evidence="19">
    <location>
        <begin position="377"/>
        <end position="841"/>
    </location>
</feature>
<keyword evidence="7 18" id="KW-0645">Protease</keyword>
<comment type="cofactor">
    <cofactor evidence="18">
        <name>Zn(2+)</name>
        <dbReference type="ChEBI" id="CHEBI:29105"/>
    </cofactor>
    <text evidence="18">Binds 1 zinc ion.</text>
</comment>
<dbReference type="PANTHER" id="PTHR11804:SF79">
    <property type="entry name" value="MITOCHONDRIAL INTERMEDIATE PEPTIDASE"/>
    <property type="match status" value="1"/>
</dbReference>
<dbReference type="InterPro" id="IPR014314">
    <property type="entry name" value="Succ_DH_cytb556"/>
</dbReference>
<proteinExistence type="inferred from homology"/>
<dbReference type="GO" id="GO:0009055">
    <property type="term" value="F:electron transfer activity"/>
    <property type="evidence" value="ECO:0007669"/>
    <property type="project" value="InterPro"/>
</dbReference>
<dbReference type="GO" id="GO:0005759">
    <property type="term" value="C:mitochondrial matrix"/>
    <property type="evidence" value="ECO:0007669"/>
    <property type="project" value="UniProtKB-SubCell"/>
</dbReference>
<evidence type="ECO:0000256" key="4">
    <source>
        <dbReference type="ARBA" id="ARBA00006040"/>
    </source>
</evidence>
<evidence type="ECO:0000256" key="8">
    <source>
        <dbReference type="ARBA" id="ARBA00022692"/>
    </source>
</evidence>
<dbReference type="InterPro" id="IPR034804">
    <property type="entry name" value="SQR/QFR_C/D"/>
</dbReference>
<dbReference type="EC" id="3.4.24.59" evidence="5"/>
<evidence type="ECO:0000256" key="10">
    <source>
        <dbReference type="ARBA" id="ARBA00022801"/>
    </source>
</evidence>
<dbReference type="CDD" id="cd06457">
    <property type="entry name" value="M3A_MIP"/>
    <property type="match status" value="1"/>
</dbReference>
<protein>
    <recommendedName>
        <fullName evidence="5">mitochondrial intermediate peptidase</fullName>
        <ecNumber evidence="5">3.4.24.59</ecNumber>
    </recommendedName>
</protein>
<evidence type="ECO:0000256" key="3">
    <source>
        <dbReference type="ARBA" id="ARBA00004370"/>
    </source>
</evidence>
<dbReference type="Proteomes" id="UP001211065">
    <property type="component" value="Unassembled WGS sequence"/>
</dbReference>
<evidence type="ECO:0000256" key="14">
    <source>
        <dbReference type="ARBA" id="ARBA00023004"/>
    </source>
</evidence>
<dbReference type="GO" id="GO:0006099">
    <property type="term" value="P:tricarboxylic acid cycle"/>
    <property type="evidence" value="ECO:0007669"/>
    <property type="project" value="InterPro"/>
</dbReference>
<accession>A0AAD5XVT0</accession>
<dbReference type="AlphaFoldDB" id="A0AAD5XVT0"/>
<evidence type="ECO:0000313" key="20">
    <source>
        <dbReference type="EMBL" id="KAJ3220634.1"/>
    </source>
</evidence>
<dbReference type="InterPro" id="IPR024079">
    <property type="entry name" value="MetalloPept_cat_dom_sf"/>
</dbReference>
<dbReference type="InterPro" id="IPR024077">
    <property type="entry name" value="Neurolysin/TOP_dom2"/>
</dbReference>
<dbReference type="GO" id="GO:0006627">
    <property type="term" value="P:protein processing involved in protein targeting to mitochondrion"/>
    <property type="evidence" value="ECO:0007669"/>
    <property type="project" value="TreeGrafter"/>
</dbReference>
<keyword evidence="10 18" id="KW-0378">Hydrolase</keyword>
<name>A0AAD5XVT0_9FUNG</name>
<keyword evidence="8" id="KW-0812">Transmembrane</keyword>
<organism evidence="20 21">
    <name type="scientific">Clydaea vesicula</name>
    <dbReference type="NCBI Taxonomy" id="447962"/>
    <lineage>
        <taxon>Eukaryota</taxon>
        <taxon>Fungi</taxon>
        <taxon>Fungi incertae sedis</taxon>
        <taxon>Chytridiomycota</taxon>
        <taxon>Chytridiomycota incertae sedis</taxon>
        <taxon>Chytridiomycetes</taxon>
        <taxon>Lobulomycetales</taxon>
        <taxon>Lobulomycetaceae</taxon>
        <taxon>Clydaea</taxon>
    </lineage>
</organism>
<keyword evidence="21" id="KW-1185">Reference proteome</keyword>
<evidence type="ECO:0000259" key="19">
    <source>
        <dbReference type="Pfam" id="PF01432"/>
    </source>
</evidence>
<dbReference type="InterPro" id="IPR033851">
    <property type="entry name" value="M3A_MIP"/>
</dbReference>
<dbReference type="Gene3D" id="1.10.1370.40">
    <property type="match status" value="1"/>
</dbReference>
<dbReference type="GO" id="GO:0046872">
    <property type="term" value="F:metal ion binding"/>
    <property type="evidence" value="ECO:0007669"/>
    <property type="project" value="UniProtKB-UniRule"/>
</dbReference>
<gene>
    <name evidence="20" type="primary">OCT1</name>
    <name evidence="20" type="ORF">HK099_004132</name>
</gene>
<evidence type="ECO:0000256" key="6">
    <source>
        <dbReference type="ARBA" id="ARBA00022617"/>
    </source>
</evidence>
<evidence type="ECO:0000256" key="17">
    <source>
        <dbReference type="ARBA" id="ARBA00023136"/>
    </source>
</evidence>
<evidence type="ECO:0000256" key="7">
    <source>
        <dbReference type="ARBA" id="ARBA00022670"/>
    </source>
</evidence>
<reference evidence="20" key="1">
    <citation type="submission" date="2020-05" db="EMBL/GenBank/DDBJ databases">
        <title>Phylogenomic resolution of chytrid fungi.</title>
        <authorList>
            <person name="Stajich J.E."/>
            <person name="Amses K."/>
            <person name="Simmons R."/>
            <person name="Seto K."/>
            <person name="Myers J."/>
            <person name="Bonds A."/>
            <person name="Quandt C.A."/>
            <person name="Barry K."/>
            <person name="Liu P."/>
            <person name="Grigoriev I."/>
            <person name="Longcore J.E."/>
            <person name="James T.Y."/>
        </authorList>
    </citation>
    <scope>NUCLEOTIDE SEQUENCE</scope>
    <source>
        <strain evidence="20">JEL0476</strain>
    </source>
</reference>
<dbReference type="Pfam" id="PF01127">
    <property type="entry name" value="Sdh_cyt"/>
    <property type="match status" value="1"/>
</dbReference>
<keyword evidence="14" id="KW-0408">Iron</keyword>
<evidence type="ECO:0000313" key="21">
    <source>
        <dbReference type="Proteomes" id="UP001211065"/>
    </source>
</evidence>
<dbReference type="GO" id="GO:0004222">
    <property type="term" value="F:metalloendopeptidase activity"/>
    <property type="evidence" value="ECO:0007669"/>
    <property type="project" value="UniProtKB-EC"/>
</dbReference>
<keyword evidence="16" id="KW-0496">Mitochondrion</keyword>
<dbReference type="SUPFAM" id="SSF81343">
    <property type="entry name" value="Fumarate reductase respiratory complex transmembrane subunits"/>
    <property type="match status" value="1"/>
</dbReference>
<evidence type="ECO:0000256" key="16">
    <source>
        <dbReference type="ARBA" id="ARBA00023128"/>
    </source>
</evidence>
<dbReference type="Gene3D" id="1.20.1300.10">
    <property type="entry name" value="Fumarate reductase/succinate dehydrogenase, transmembrane subunit"/>
    <property type="match status" value="1"/>
</dbReference>
<dbReference type="Gene3D" id="1.10.1370.10">
    <property type="entry name" value="Neurolysin, domain 3"/>
    <property type="match status" value="1"/>
</dbReference>
<dbReference type="EMBL" id="JADGJW010000285">
    <property type="protein sequence ID" value="KAJ3220634.1"/>
    <property type="molecule type" value="Genomic_DNA"/>
</dbReference>
<dbReference type="GO" id="GO:0006518">
    <property type="term" value="P:peptide metabolic process"/>
    <property type="evidence" value="ECO:0007669"/>
    <property type="project" value="TreeGrafter"/>
</dbReference>
<dbReference type="PANTHER" id="PTHR11804">
    <property type="entry name" value="PROTEASE M3 THIMET OLIGOPEPTIDASE-RELATED"/>
    <property type="match status" value="1"/>
</dbReference>
<keyword evidence="17" id="KW-0472">Membrane</keyword>
<evidence type="ECO:0000256" key="11">
    <source>
        <dbReference type="ARBA" id="ARBA00022833"/>
    </source>
</evidence>
<keyword evidence="6" id="KW-0349">Heme</keyword>
<evidence type="ECO:0000256" key="15">
    <source>
        <dbReference type="ARBA" id="ARBA00023049"/>
    </source>
</evidence>
<evidence type="ECO:0000256" key="1">
    <source>
        <dbReference type="ARBA" id="ARBA00000436"/>
    </source>
</evidence>
<dbReference type="CDD" id="cd03499">
    <property type="entry name" value="SQR_TypeC_SdhC"/>
    <property type="match status" value="1"/>
</dbReference>
<evidence type="ECO:0000256" key="5">
    <source>
        <dbReference type="ARBA" id="ARBA00012441"/>
    </source>
</evidence>
<evidence type="ECO:0000256" key="12">
    <source>
        <dbReference type="ARBA" id="ARBA00022946"/>
    </source>
</evidence>
<evidence type="ECO:0000256" key="2">
    <source>
        <dbReference type="ARBA" id="ARBA00004305"/>
    </source>
</evidence>
<dbReference type="Pfam" id="PF01432">
    <property type="entry name" value="Peptidase_M3"/>
    <property type="match status" value="1"/>
</dbReference>
<keyword evidence="11 18" id="KW-0862">Zinc</keyword>
<keyword evidence="12" id="KW-0809">Transit peptide</keyword>
<comment type="subcellular location">
    <subcellularLocation>
        <location evidence="3">Membrane</location>
    </subcellularLocation>
    <subcellularLocation>
        <location evidence="2">Mitochondrion matrix</location>
    </subcellularLocation>
</comment>
<keyword evidence="15 18" id="KW-0482">Metalloprotease</keyword>
<comment type="caution">
    <text evidence="20">The sequence shown here is derived from an EMBL/GenBank/DDBJ whole genome shotgun (WGS) entry which is preliminary data.</text>
</comment>
<evidence type="ECO:0000256" key="13">
    <source>
        <dbReference type="ARBA" id="ARBA00022989"/>
    </source>
</evidence>
<dbReference type="InterPro" id="IPR000701">
    <property type="entry name" value="SuccDH_FuR_B_TM-su"/>
</dbReference>
<keyword evidence="13" id="KW-1133">Transmembrane helix</keyword>
<evidence type="ECO:0000256" key="9">
    <source>
        <dbReference type="ARBA" id="ARBA00022723"/>
    </source>
</evidence>